<feature type="transmembrane region" description="Helical" evidence="7">
    <location>
        <begin position="47"/>
        <end position="67"/>
    </location>
</feature>
<proteinExistence type="predicted"/>
<evidence type="ECO:0000256" key="3">
    <source>
        <dbReference type="ARBA" id="ARBA00022692"/>
    </source>
</evidence>
<name>A0A6C0LU97_9ZZZZ</name>
<evidence type="ECO:0000256" key="1">
    <source>
        <dbReference type="ARBA" id="ARBA00004141"/>
    </source>
</evidence>
<evidence type="ECO:0000256" key="2">
    <source>
        <dbReference type="ARBA" id="ARBA00022679"/>
    </source>
</evidence>
<feature type="transmembrane region" description="Helical" evidence="7">
    <location>
        <begin position="162"/>
        <end position="195"/>
    </location>
</feature>
<keyword evidence="2" id="KW-0808">Transferase</keyword>
<organism evidence="9">
    <name type="scientific">viral metagenome</name>
    <dbReference type="NCBI Taxonomy" id="1070528"/>
    <lineage>
        <taxon>unclassified sequences</taxon>
        <taxon>metagenomes</taxon>
        <taxon>organismal metagenomes</taxon>
    </lineage>
</organism>
<dbReference type="GO" id="GO:0033188">
    <property type="term" value="F:sphingomyelin synthase activity"/>
    <property type="evidence" value="ECO:0007669"/>
    <property type="project" value="TreeGrafter"/>
</dbReference>
<keyword evidence="5" id="KW-0443">Lipid metabolism</keyword>
<sequence length="218" mass="25706">MINNWYLLILSFSFISYMNSFIAVNMIDPMHTSPALSDMGFYYLPRVSQTIPNIYLLSYCCYFIMRFMKSRNWDKIKNLIWNITVLFLIRLITFSVTIVPPSTMNCYSRNETESIVFNTLKIIIQNDNTCLDNMFSGHATYFTIMYLTMLDLSDSRYEKIFLSIYTIVGILSIICGHIHYSVDVIVGVVISYLIFENARLRNMYLFMLDLYLEDQKMH</sequence>
<feature type="domain" description="Sphingomyelin synthase-like" evidence="8">
    <location>
        <begin position="129"/>
        <end position="195"/>
    </location>
</feature>
<feature type="transmembrane region" description="Helical" evidence="7">
    <location>
        <begin position="79"/>
        <end position="99"/>
    </location>
</feature>
<evidence type="ECO:0000256" key="7">
    <source>
        <dbReference type="SAM" id="Phobius"/>
    </source>
</evidence>
<protein>
    <recommendedName>
        <fullName evidence="8">Sphingomyelin synthase-like domain-containing protein</fullName>
    </recommendedName>
</protein>
<dbReference type="GO" id="GO:0046513">
    <property type="term" value="P:ceramide biosynthetic process"/>
    <property type="evidence" value="ECO:0007669"/>
    <property type="project" value="TreeGrafter"/>
</dbReference>
<evidence type="ECO:0000256" key="4">
    <source>
        <dbReference type="ARBA" id="ARBA00022989"/>
    </source>
</evidence>
<keyword evidence="6 7" id="KW-0472">Membrane</keyword>
<dbReference type="GO" id="GO:0005886">
    <property type="term" value="C:plasma membrane"/>
    <property type="evidence" value="ECO:0007669"/>
    <property type="project" value="TreeGrafter"/>
</dbReference>
<dbReference type="InterPro" id="IPR045221">
    <property type="entry name" value="Sphingomyelin_synth-like"/>
</dbReference>
<dbReference type="InterPro" id="IPR025749">
    <property type="entry name" value="Sphingomyelin_synth-like_dom"/>
</dbReference>
<dbReference type="GO" id="GO:0005789">
    <property type="term" value="C:endoplasmic reticulum membrane"/>
    <property type="evidence" value="ECO:0007669"/>
    <property type="project" value="TreeGrafter"/>
</dbReference>
<dbReference type="GO" id="GO:0000139">
    <property type="term" value="C:Golgi membrane"/>
    <property type="evidence" value="ECO:0007669"/>
    <property type="project" value="TreeGrafter"/>
</dbReference>
<keyword evidence="3 7" id="KW-0812">Transmembrane</keyword>
<dbReference type="PANTHER" id="PTHR21290:SF25">
    <property type="entry name" value="SPHINGOMYELIN SYNTHASE-RELATED PROTEIN 1"/>
    <property type="match status" value="1"/>
</dbReference>
<dbReference type="CDD" id="cd01610">
    <property type="entry name" value="PAP2_like"/>
    <property type="match status" value="1"/>
</dbReference>
<keyword evidence="4 7" id="KW-1133">Transmembrane helix</keyword>
<evidence type="ECO:0000256" key="6">
    <source>
        <dbReference type="ARBA" id="ARBA00023136"/>
    </source>
</evidence>
<comment type="subcellular location">
    <subcellularLocation>
        <location evidence="1">Membrane</location>
        <topology evidence="1">Multi-pass membrane protein</topology>
    </subcellularLocation>
</comment>
<dbReference type="EMBL" id="MN740556">
    <property type="protein sequence ID" value="QHU33331.1"/>
    <property type="molecule type" value="Genomic_DNA"/>
</dbReference>
<dbReference type="AlphaFoldDB" id="A0A6C0LU97"/>
<dbReference type="GO" id="GO:0047493">
    <property type="term" value="F:ceramide cholinephosphotransferase activity"/>
    <property type="evidence" value="ECO:0007669"/>
    <property type="project" value="TreeGrafter"/>
</dbReference>
<accession>A0A6C0LU97</accession>
<dbReference type="Pfam" id="PF14360">
    <property type="entry name" value="PAP2_C"/>
    <property type="match status" value="1"/>
</dbReference>
<dbReference type="PANTHER" id="PTHR21290">
    <property type="entry name" value="SPHINGOMYELIN SYNTHETASE"/>
    <property type="match status" value="1"/>
</dbReference>
<evidence type="ECO:0000313" key="9">
    <source>
        <dbReference type="EMBL" id="QHU33331.1"/>
    </source>
</evidence>
<reference evidence="9" key="1">
    <citation type="journal article" date="2020" name="Nature">
        <title>Giant virus diversity and host interactions through global metagenomics.</title>
        <authorList>
            <person name="Schulz F."/>
            <person name="Roux S."/>
            <person name="Paez-Espino D."/>
            <person name="Jungbluth S."/>
            <person name="Walsh D.A."/>
            <person name="Denef V.J."/>
            <person name="McMahon K.D."/>
            <person name="Konstantinidis K.T."/>
            <person name="Eloe-Fadrosh E.A."/>
            <person name="Kyrpides N.C."/>
            <person name="Woyke T."/>
        </authorList>
    </citation>
    <scope>NUCLEOTIDE SEQUENCE</scope>
    <source>
        <strain evidence="9">GVMAG-S-1014582-52</strain>
    </source>
</reference>
<feature type="transmembrane region" description="Helical" evidence="7">
    <location>
        <begin position="7"/>
        <end position="27"/>
    </location>
</feature>
<evidence type="ECO:0000259" key="8">
    <source>
        <dbReference type="Pfam" id="PF14360"/>
    </source>
</evidence>
<evidence type="ECO:0000256" key="5">
    <source>
        <dbReference type="ARBA" id="ARBA00023098"/>
    </source>
</evidence>